<feature type="chain" id="PRO_5004897982" evidence="1">
    <location>
        <begin position="22"/>
        <end position="112"/>
    </location>
</feature>
<reference evidence="2 3" key="1">
    <citation type="journal article" date="2010" name="Nature">
        <title>Comparative genomics reveals mobile pathogenicity chromosomes in Fusarium.</title>
        <authorList>
            <person name="Ma L.J."/>
            <person name="van der Does H.C."/>
            <person name="Borkovich K.A."/>
            <person name="Coleman J.J."/>
            <person name="Daboussi M.J."/>
            <person name="Di Pietro A."/>
            <person name="Dufresne M."/>
            <person name="Freitag M."/>
            <person name="Grabherr M."/>
            <person name="Henrissat B."/>
            <person name="Houterman P.M."/>
            <person name="Kang S."/>
            <person name="Shim W.B."/>
            <person name="Woloshuk C."/>
            <person name="Xie X."/>
            <person name="Xu J.R."/>
            <person name="Antoniw J."/>
            <person name="Baker S.E."/>
            <person name="Bluhm B.H."/>
            <person name="Breakspear A."/>
            <person name="Brown D.W."/>
            <person name="Butchko R.A."/>
            <person name="Chapman S."/>
            <person name="Coulson R."/>
            <person name="Coutinho P.M."/>
            <person name="Danchin E.G."/>
            <person name="Diener A."/>
            <person name="Gale L.R."/>
            <person name="Gardiner D.M."/>
            <person name="Goff S."/>
            <person name="Hammond-Kosack K.E."/>
            <person name="Hilburn K."/>
            <person name="Hua-Van A."/>
            <person name="Jonkers W."/>
            <person name="Kazan K."/>
            <person name="Kodira C.D."/>
            <person name="Koehrsen M."/>
            <person name="Kumar L."/>
            <person name="Lee Y.H."/>
            <person name="Li L."/>
            <person name="Manners J.M."/>
            <person name="Miranda-Saavedra D."/>
            <person name="Mukherjee M."/>
            <person name="Park G."/>
            <person name="Park J."/>
            <person name="Park S.Y."/>
            <person name="Proctor R.H."/>
            <person name="Regev A."/>
            <person name="Ruiz-Roldan M.C."/>
            <person name="Sain D."/>
            <person name="Sakthikumar S."/>
            <person name="Sykes S."/>
            <person name="Schwartz D.C."/>
            <person name="Turgeon B.G."/>
            <person name="Wapinski I."/>
            <person name="Yoder O."/>
            <person name="Young S."/>
            <person name="Zeng Q."/>
            <person name="Zhou S."/>
            <person name="Galagan J."/>
            <person name="Cuomo C.A."/>
            <person name="Kistler H.C."/>
            <person name="Rep M."/>
        </authorList>
    </citation>
    <scope>NUCLEOTIDE SEQUENCE [LARGE SCALE GENOMIC DNA]</scope>
    <source>
        <strain evidence="3">M3125 / FGSC 7600</strain>
    </source>
</reference>
<dbReference type="EMBL" id="DS022244">
    <property type="protein sequence ID" value="EWG40868.1"/>
    <property type="molecule type" value="Genomic_DNA"/>
</dbReference>
<dbReference type="VEuPathDB" id="FungiDB:FVEG_15187"/>
<organism evidence="2 3">
    <name type="scientific">Gibberella moniliformis (strain M3125 / FGSC 7600)</name>
    <name type="common">Maize ear and stalk rot fungus</name>
    <name type="synonym">Fusarium verticillioides</name>
    <dbReference type="NCBI Taxonomy" id="334819"/>
    <lineage>
        <taxon>Eukaryota</taxon>
        <taxon>Fungi</taxon>
        <taxon>Dikarya</taxon>
        <taxon>Ascomycota</taxon>
        <taxon>Pezizomycotina</taxon>
        <taxon>Sordariomycetes</taxon>
        <taxon>Hypocreomycetidae</taxon>
        <taxon>Hypocreales</taxon>
        <taxon>Nectriaceae</taxon>
        <taxon>Fusarium</taxon>
        <taxon>Fusarium fujikuroi species complex</taxon>
    </lineage>
</organism>
<dbReference type="AlphaFoldDB" id="W7LNA1"/>
<evidence type="ECO:0000313" key="3">
    <source>
        <dbReference type="Proteomes" id="UP000009096"/>
    </source>
</evidence>
<sequence length="112" mass="12626">MNGALGTRGGVLLMFVKTGFTLVFHWPQGEPSFLLDLSFGSKRDCVACGAVASLAMRRDTLRWLLEGSRVSVYPRVGSRLTRQEAEESEFLRKVKRTWIKFIPLTEAQTPSY</sequence>
<keyword evidence="3" id="KW-1185">Reference proteome</keyword>
<dbReference type="EMBL" id="CM000582">
    <property type="protein sequence ID" value="EWG40868.1"/>
    <property type="molecule type" value="Genomic_DNA"/>
</dbReference>
<feature type="signal peptide" evidence="1">
    <location>
        <begin position="1"/>
        <end position="21"/>
    </location>
</feature>
<proteinExistence type="predicted"/>
<gene>
    <name evidence="2" type="ORF">FVEG_15187</name>
</gene>
<protein>
    <submittedName>
        <fullName evidence="2">Uncharacterized protein</fullName>
    </submittedName>
</protein>
<name>W7LNA1_GIBM7</name>
<keyword evidence="1" id="KW-0732">Signal</keyword>
<dbReference type="RefSeq" id="XP_018747059.1">
    <property type="nucleotide sequence ID" value="XM_018904309.1"/>
</dbReference>
<dbReference type="Proteomes" id="UP000009096">
    <property type="component" value="Chromosome 5"/>
</dbReference>
<evidence type="ECO:0000313" key="2">
    <source>
        <dbReference type="EMBL" id="EWG40868.1"/>
    </source>
</evidence>
<evidence type="ECO:0000256" key="1">
    <source>
        <dbReference type="SAM" id="SignalP"/>
    </source>
</evidence>
<dbReference type="KEGG" id="fvr:FVEG_15187"/>
<dbReference type="GeneID" id="30072063"/>
<accession>W7LNA1</accession>